<evidence type="ECO:0000313" key="2">
    <source>
        <dbReference type="Proteomes" id="UP000503017"/>
    </source>
</evidence>
<dbReference type="RefSeq" id="WP_027033748.1">
    <property type="nucleotide sequence ID" value="NZ_CP033367.1"/>
</dbReference>
<sequence length="100" mass="11340">MIEALRLGKKVVDVPCTIEIEHTWESLHAHVELEGVTVEPGDEVHVQGGEIIVPYGERRILRRMATVTKASAPERLWVMMTGDFEFMELLEFSFSSGEKL</sequence>
<reference evidence="1 2" key="1">
    <citation type="submission" date="2018-10" db="EMBL/GenBank/DDBJ databases">
        <authorList>
            <person name="Perry B.J."/>
            <person name="Sullivan J.T."/>
            <person name="Murphy R.J.T."/>
            <person name="Ramsay J.P."/>
            <person name="Ronson C.W."/>
        </authorList>
    </citation>
    <scope>NUCLEOTIDE SEQUENCE [LARGE SCALE GENOMIC DNA]</scope>
    <source>
        <strain evidence="1 2">R88b</strain>
    </source>
</reference>
<proteinExistence type="predicted"/>
<gene>
    <name evidence="1" type="ORF">EB235_30525</name>
</gene>
<dbReference type="EMBL" id="CP033367">
    <property type="protein sequence ID" value="QKD05289.1"/>
    <property type="molecule type" value="Genomic_DNA"/>
</dbReference>
<organism evidence="1 2">
    <name type="scientific">Mesorhizobium loti R88b</name>
    <dbReference type="NCBI Taxonomy" id="935548"/>
    <lineage>
        <taxon>Bacteria</taxon>
        <taxon>Pseudomonadati</taxon>
        <taxon>Pseudomonadota</taxon>
        <taxon>Alphaproteobacteria</taxon>
        <taxon>Hyphomicrobiales</taxon>
        <taxon>Phyllobacteriaceae</taxon>
        <taxon>Mesorhizobium</taxon>
    </lineage>
</organism>
<evidence type="ECO:0000313" key="1">
    <source>
        <dbReference type="EMBL" id="QKD05289.1"/>
    </source>
</evidence>
<protein>
    <submittedName>
        <fullName evidence="1">Uncharacterized protein</fullName>
    </submittedName>
</protein>
<name>A0A6M7WXE0_RHILI</name>
<dbReference type="AlphaFoldDB" id="A0A6M7WXE0"/>
<accession>A0A6M7WXE0</accession>
<dbReference type="Proteomes" id="UP000503017">
    <property type="component" value="Chromosome"/>
</dbReference>